<dbReference type="EMBL" id="JACJLL010000008">
    <property type="protein sequence ID" value="MBM6818207.1"/>
    <property type="molecule type" value="Genomic_DNA"/>
</dbReference>
<dbReference type="CDD" id="cd07377">
    <property type="entry name" value="WHTH_GntR"/>
    <property type="match status" value="1"/>
</dbReference>
<evidence type="ECO:0000256" key="5">
    <source>
        <dbReference type="ARBA" id="ARBA00023163"/>
    </source>
</evidence>
<proteinExistence type="inferred from homology"/>
<dbReference type="SUPFAM" id="SSF53383">
    <property type="entry name" value="PLP-dependent transferases"/>
    <property type="match status" value="1"/>
</dbReference>
<dbReference type="InterPro" id="IPR036390">
    <property type="entry name" value="WH_DNA-bd_sf"/>
</dbReference>
<feature type="domain" description="HTH gntR-type" evidence="6">
    <location>
        <begin position="12"/>
        <end position="80"/>
    </location>
</feature>
<dbReference type="PANTHER" id="PTHR46577:SF1">
    <property type="entry name" value="HTH-TYPE TRANSCRIPTIONAL REGULATORY PROTEIN GABR"/>
    <property type="match status" value="1"/>
</dbReference>
<dbReference type="Pfam" id="PF00392">
    <property type="entry name" value="GntR"/>
    <property type="match status" value="1"/>
</dbReference>
<dbReference type="Gene3D" id="3.40.640.10">
    <property type="entry name" value="Type I PLP-dependent aspartate aminotransferase-like (Major domain)"/>
    <property type="match status" value="1"/>
</dbReference>
<gene>
    <name evidence="7" type="ORF">H6A19_02440</name>
</gene>
<name>A0ABS2FDX4_9CLOT</name>
<dbReference type="Gene3D" id="3.90.1150.10">
    <property type="entry name" value="Aspartate Aminotransferase, domain 1"/>
    <property type="match status" value="1"/>
</dbReference>
<evidence type="ECO:0000313" key="8">
    <source>
        <dbReference type="Proteomes" id="UP000767334"/>
    </source>
</evidence>
<comment type="similarity">
    <text evidence="1">In the C-terminal section; belongs to the class-I pyridoxal-phosphate-dependent aminotransferase family.</text>
</comment>
<protein>
    <submittedName>
        <fullName evidence="7">PLP-dependent aminotransferase family protein</fullName>
    </submittedName>
</protein>
<dbReference type="InterPro" id="IPR015422">
    <property type="entry name" value="PyrdxlP-dep_Trfase_small"/>
</dbReference>
<dbReference type="InterPro" id="IPR015424">
    <property type="entry name" value="PyrdxlP-dep_Trfase"/>
</dbReference>
<dbReference type="PANTHER" id="PTHR46577">
    <property type="entry name" value="HTH-TYPE TRANSCRIPTIONAL REGULATORY PROTEIN GABR"/>
    <property type="match status" value="1"/>
</dbReference>
<dbReference type="GO" id="GO:0008483">
    <property type="term" value="F:transaminase activity"/>
    <property type="evidence" value="ECO:0007669"/>
    <property type="project" value="UniProtKB-KW"/>
</dbReference>
<dbReference type="InterPro" id="IPR036388">
    <property type="entry name" value="WH-like_DNA-bd_sf"/>
</dbReference>
<dbReference type="InterPro" id="IPR004839">
    <property type="entry name" value="Aminotransferase_I/II_large"/>
</dbReference>
<evidence type="ECO:0000256" key="4">
    <source>
        <dbReference type="ARBA" id="ARBA00023125"/>
    </source>
</evidence>
<comment type="caution">
    <text evidence="7">The sequence shown here is derived from an EMBL/GenBank/DDBJ whole genome shotgun (WGS) entry which is preliminary data.</text>
</comment>
<dbReference type="InterPro" id="IPR051446">
    <property type="entry name" value="HTH_trans_reg/aminotransferase"/>
</dbReference>
<evidence type="ECO:0000313" key="7">
    <source>
        <dbReference type="EMBL" id="MBM6818207.1"/>
    </source>
</evidence>
<keyword evidence="2" id="KW-0663">Pyridoxal phosphate</keyword>
<dbReference type="SMART" id="SM00345">
    <property type="entry name" value="HTH_GNTR"/>
    <property type="match status" value="1"/>
</dbReference>
<evidence type="ECO:0000256" key="2">
    <source>
        <dbReference type="ARBA" id="ARBA00022898"/>
    </source>
</evidence>
<dbReference type="SUPFAM" id="SSF46785">
    <property type="entry name" value="Winged helix' DNA-binding domain"/>
    <property type="match status" value="1"/>
</dbReference>
<evidence type="ECO:0000256" key="3">
    <source>
        <dbReference type="ARBA" id="ARBA00023015"/>
    </source>
</evidence>
<keyword evidence="4" id="KW-0238">DNA-binding</keyword>
<dbReference type="RefSeq" id="WP_195516255.1">
    <property type="nucleotide sequence ID" value="NZ_JACJLL010000008.1"/>
</dbReference>
<keyword evidence="3" id="KW-0805">Transcription regulation</keyword>
<keyword evidence="5" id="KW-0804">Transcription</keyword>
<evidence type="ECO:0000259" key="6">
    <source>
        <dbReference type="PROSITE" id="PS50949"/>
    </source>
</evidence>
<dbReference type="CDD" id="cd00609">
    <property type="entry name" value="AAT_like"/>
    <property type="match status" value="1"/>
</dbReference>
<keyword evidence="8" id="KW-1185">Reference proteome</keyword>
<sequence length="470" mass="55073">MEKYNIEFNDYEPKYIQIADNIKNLINSKVIKDGDKLPPIRVLAKELKVNNVTIVSCYDKLVSEGYAYQKMGSGTYAKKREITDYFKKEYSKEIKLIKNNYEKNIIDFTGESSRKVNFPINQFKRVINEVLDRDGADALIREEAFGYANLRETINKVFWNNSLNIENLLIVSGAQQGIDIASKAILNINDNVIVEKPTYAGALSVFKFRRANVFEMPVEEDGINIKKLEDILRKNKIKCFYTMSYFQNPTGISYSHEKKLAILELAEKYDFYIIEDDYLSELIFDDNIKHEPFKVLDKNDRVIYIKSFSKIFLPGIRLGYIISPESFRESIQNSKINTDIATSTLMQRALEMYIKEGYWIEYIDNLRSEYIKRYELMKKLINEKLKKYVGFFDPKGGLSFYLNIKDKEIKSKELFYRLKERGVYITPGTLFYKGSNLGEQYFKVSFSQVNQEEIISGIDIIKEELEKWHI</sequence>
<dbReference type="InterPro" id="IPR000524">
    <property type="entry name" value="Tscrpt_reg_HTH_GntR"/>
</dbReference>
<dbReference type="InterPro" id="IPR015421">
    <property type="entry name" value="PyrdxlP-dep_Trfase_major"/>
</dbReference>
<dbReference type="Gene3D" id="1.10.10.10">
    <property type="entry name" value="Winged helix-like DNA-binding domain superfamily/Winged helix DNA-binding domain"/>
    <property type="match status" value="1"/>
</dbReference>
<keyword evidence="7" id="KW-0808">Transferase</keyword>
<reference evidence="7 8" key="1">
    <citation type="journal article" date="2021" name="Sci. Rep.">
        <title>The distribution of antibiotic resistance genes in chicken gut microbiota commensals.</title>
        <authorList>
            <person name="Juricova H."/>
            <person name="Matiasovicova J."/>
            <person name="Kubasova T."/>
            <person name="Cejkova D."/>
            <person name="Rychlik I."/>
        </authorList>
    </citation>
    <scope>NUCLEOTIDE SEQUENCE [LARGE SCALE GENOMIC DNA]</scope>
    <source>
        <strain evidence="7 8">An435</strain>
    </source>
</reference>
<accession>A0ABS2FDX4</accession>
<dbReference type="PROSITE" id="PS50949">
    <property type="entry name" value="HTH_GNTR"/>
    <property type="match status" value="1"/>
</dbReference>
<dbReference type="Pfam" id="PF00155">
    <property type="entry name" value="Aminotran_1_2"/>
    <property type="match status" value="1"/>
</dbReference>
<organism evidence="7 8">
    <name type="scientific">Clostridium saudiense</name>
    <dbReference type="NCBI Taxonomy" id="1414720"/>
    <lineage>
        <taxon>Bacteria</taxon>
        <taxon>Bacillati</taxon>
        <taxon>Bacillota</taxon>
        <taxon>Clostridia</taxon>
        <taxon>Eubacteriales</taxon>
        <taxon>Clostridiaceae</taxon>
        <taxon>Clostridium</taxon>
    </lineage>
</organism>
<keyword evidence="7" id="KW-0032">Aminotransferase</keyword>
<evidence type="ECO:0000256" key="1">
    <source>
        <dbReference type="ARBA" id="ARBA00005384"/>
    </source>
</evidence>
<dbReference type="Proteomes" id="UP000767334">
    <property type="component" value="Unassembled WGS sequence"/>
</dbReference>